<keyword evidence="6" id="KW-1185">Reference proteome</keyword>
<evidence type="ECO:0000259" key="4">
    <source>
        <dbReference type="Pfam" id="PF01551"/>
    </source>
</evidence>
<dbReference type="PANTHER" id="PTHR21666:SF289">
    <property type="entry name" value="L-ALA--D-GLU ENDOPEPTIDASE"/>
    <property type="match status" value="1"/>
</dbReference>
<dbReference type="Gene3D" id="6.10.250.3150">
    <property type="match status" value="1"/>
</dbReference>
<dbReference type="Pfam" id="PF01551">
    <property type="entry name" value="Peptidase_M23"/>
    <property type="match status" value="1"/>
</dbReference>
<evidence type="ECO:0000313" key="5">
    <source>
        <dbReference type="EMBL" id="MFL9837745.1"/>
    </source>
</evidence>
<dbReference type="EMBL" id="JBELQB010000006">
    <property type="protein sequence ID" value="MFL9837745.1"/>
    <property type="molecule type" value="Genomic_DNA"/>
</dbReference>
<feature type="signal peptide" evidence="3">
    <location>
        <begin position="1"/>
        <end position="19"/>
    </location>
</feature>
<sequence length="418" mass="48027">MTRALLTLLLICTTALSWGQNTAEQKKLERQRAQLQKEIKEFQSLLSTQNKKEKSVLVQIKESEAKIRLTQNLINTIQKQSRLLSDNIYLNQKKANKLEKELEVLKEDYANTIVKSYKSRSDQSRIMFILSSENFLQAYKRIQYMKQYANFRKMQAEELKEKMAELRALLEKLKEQKKEKENLLAETEKQKKELEADKKEQNELVKAIQKDKKKYAADLKKRQQEERKLQQQIDRLIREAIEEAKRKAAKESNKTVVSGSGKNELPLTKEGKILADSFKANKGQLPWPVERGYISQGYGSYRGQAVGVKVLSELENNGVDISTSKGADVRAVFAGEVTMITHTSSYEGAYTIMVRHGNYWTIYTNLSSVSVNKGDKVDIKQTLGKVWTNGATGETVLKFYVVQNVSYLNPQQWLNPLK</sequence>
<dbReference type="InterPro" id="IPR011055">
    <property type="entry name" value="Dup_hybrid_motif"/>
</dbReference>
<gene>
    <name evidence="5" type="ORF">ABS768_09570</name>
</gene>
<keyword evidence="2" id="KW-0175">Coiled coil</keyword>
<dbReference type="Proteomes" id="UP001629059">
    <property type="component" value="Unassembled WGS sequence"/>
</dbReference>
<evidence type="ECO:0000313" key="6">
    <source>
        <dbReference type="Proteomes" id="UP001629059"/>
    </source>
</evidence>
<dbReference type="InterPro" id="IPR016047">
    <property type="entry name" value="M23ase_b-sheet_dom"/>
</dbReference>
<feature type="coiled-coil region" evidence="2">
    <location>
        <begin position="21"/>
        <end position="115"/>
    </location>
</feature>
<keyword evidence="1 3" id="KW-0732">Signal</keyword>
<proteinExistence type="predicted"/>
<evidence type="ECO:0000256" key="2">
    <source>
        <dbReference type="SAM" id="Coils"/>
    </source>
</evidence>
<feature type="domain" description="M23ase beta-sheet core" evidence="4">
    <location>
        <begin position="316"/>
        <end position="410"/>
    </location>
</feature>
<dbReference type="RefSeq" id="WP_408074745.1">
    <property type="nucleotide sequence ID" value="NZ_JBELQB010000006.1"/>
</dbReference>
<feature type="chain" id="PRO_5046914227" evidence="3">
    <location>
        <begin position="20"/>
        <end position="418"/>
    </location>
</feature>
<evidence type="ECO:0000256" key="3">
    <source>
        <dbReference type="SAM" id="SignalP"/>
    </source>
</evidence>
<protein>
    <submittedName>
        <fullName evidence="5">Peptidoglycan DD-metalloendopeptidase family protein</fullName>
    </submittedName>
</protein>
<name>A0ABW8YCV1_9FLAO</name>
<evidence type="ECO:0000256" key="1">
    <source>
        <dbReference type="ARBA" id="ARBA00022729"/>
    </source>
</evidence>
<dbReference type="CDD" id="cd12797">
    <property type="entry name" value="M23_peptidase"/>
    <property type="match status" value="1"/>
</dbReference>
<comment type="caution">
    <text evidence="5">The sequence shown here is derived from an EMBL/GenBank/DDBJ whole genome shotgun (WGS) entry which is preliminary data.</text>
</comment>
<reference evidence="5 6" key="1">
    <citation type="submission" date="2024-06" db="EMBL/GenBank/DDBJ databases">
        <authorList>
            <person name="Kaempfer P."/>
            <person name="Viver T."/>
        </authorList>
    </citation>
    <scope>NUCLEOTIDE SEQUENCE [LARGE SCALE GENOMIC DNA]</scope>
    <source>
        <strain evidence="5 6">ST-75</strain>
    </source>
</reference>
<dbReference type="SUPFAM" id="SSF51261">
    <property type="entry name" value="Duplicated hybrid motif"/>
    <property type="match status" value="1"/>
</dbReference>
<feature type="coiled-coil region" evidence="2">
    <location>
        <begin position="149"/>
        <end position="246"/>
    </location>
</feature>
<dbReference type="PANTHER" id="PTHR21666">
    <property type="entry name" value="PEPTIDASE-RELATED"/>
    <property type="match status" value="1"/>
</dbReference>
<organism evidence="5 6">
    <name type="scientific">Flavobacterium rhizophilum</name>
    <dbReference type="NCBI Taxonomy" id="3163296"/>
    <lineage>
        <taxon>Bacteria</taxon>
        <taxon>Pseudomonadati</taxon>
        <taxon>Bacteroidota</taxon>
        <taxon>Flavobacteriia</taxon>
        <taxon>Flavobacteriales</taxon>
        <taxon>Flavobacteriaceae</taxon>
        <taxon>Flavobacterium</taxon>
    </lineage>
</organism>
<accession>A0ABW8YCV1</accession>
<dbReference type="InterPro" id="IPR050570">
    <property type="entry name" value="Cell_wall_metabolism_enzyme"/>
</dbReference>
<dbReference type="Gene3D" id="2.70.70.10">
    <property type="entry name" value="Glucose Permease (Domain IIA)"/>
    <property type="match status" value="1"/>
</dbReference>